<dbReference type="PANTHER" id="PTHR30349">
    <property type="entry name" value="PHAGE INTEGRASE-RELATED"/>
    <property type="match status" value="1"/>
</dbReference>
<evidence type="ECO:0000256" key="3">
    <source>
        <dbReference type="ARBA" id="ARBA00022908"/>
    </source>
</evidence>
<dbReference type="CDD" id="cd01189">
    <property type="entry name" value="INT_ICEBs1_C_like"/>
    <property type="match status" value="1"/>
</dbReference>
<feature type="domain" description="HTH cro/C1-type" evidence="6">
    <location>
        <begin position="140"/>
        <end position="193"/>
    </location>
</feature>
<comment type="similarity">
    <text evidence="2">Belongs to the 'phage' integrase family.</text>
</comment>
<dbReference type="InterPro" id="IPR002104">
    <property type="entry name" value="Integrase_catalytic"/>
</dbReference>
<evidence type="ECO:0000256" key="2">
    <source>
        <dbReference type="ARBA" id="ARBA00008857"/>
    </source>
</evidence>
<dbReference type="PANTHER" id="PTHR30349:SF91">
    <property type="entry name" value="INTA PROTEIN"/>
    <property type="match status" value="1"/>
</dbReference>
<dbReference type="Proteomes" id="UP000301475">
    <property type="component" value="Chromosome"/>
</dbReference>
<reference evidence="8 9" key="1">
    <citation type="submission" date="2019-04" db="EMBL/GenBank/DDBJ databases">
        <authorList>
            <person name="Embree M."/>
            <person name="Gaffney J.R."/>
        </authorList>
    </citation>
    <scope>NUCLEOTIDE SEQUENCE [LARGE SCALE GENOMIC DNA]</scope>
    <source>
        <strain evidence="8 9">JE7A12</strain>
    </source>
</reference>
<dbReference type="Pfam" id="PF00589">
    <property type="entry name" value="Phage_integrase"/>
    <property type="match status" value="1"/>
</dbReference>
<protein>
    <submittedName>
        <fullName evidence="8">Site-specific integrase</fullName>
    </submittedName>
</protein>
<dbReference type="GO" id="GO:0006310">
    <property type="term" value="P:DNA recombination"/>
    <property type="evidence" value="ECO:0007669"/>
    <property type="project" value="UniProtKB-KW"/>
</dbReference>
<dbReference type="PROSITE" id="PS50943">
    <property type="entry name" value="HTH_CROC1"/>
    <property type="match status" value="1"/>
</dbReference>
<evidence type="ECO:0000313" key="8">
    <source>
        <dbReference type="EMBL" id="QCT06838.1"/>
    </source>
</evidence>
<organism evidence="8 9">
    <name type="scientific">Ruminococcus bovis</name>
    <dbReference type="NCBI Taxonomy" id="2564099"/>
    <lineage>
        <taxon>Bacteria</taxon>
        <taxon>Bacillati</taxon>
        <taxon>Bacillota</taxon>
        <taxon>Clostridia</taxon>
        <taxon>Eubacteriales</taxon>
        <taxon>Oscillospiraceae</taxon>
        <taxon>Ruminococcus</taxon>
    </lineage>
</organism>
<name>A0A4P8Y0Z9_9FIRM</name>
<accession>A0A4P8Y0Z9</accession>
<dbReference type="InterPro" id="IPR013762">
    <property type="entry name" value="Integrase-like_cat_sf"/>
</dbReference>
<dbReference type="InterPro" id="IPR011010">
    <property type="entry name" value="DNA_brk_join_enz"/>
</dbReference>
<dbReference type="InterPro" id="IPR050090">
    <property type="entry name" value="Tyrosine_recombinase_XerCD"/>
</dbReference>
<evidence type="ECO:0000256" key="4">
    <source>
        <dbReference type="ARBA" id="ARBA00023125"/>
    </source>
</evidence>
<proteinExistence type="inferred from homology"/>
<dbReference type="InterPro" id="IPR001387">
    <property type="entry name" value="Cro/C1-type_HTH"/>
</dbReference>
<dbReference type="AlphaFoldDB" id="A0A4P8Y0Z9"/>
<dbReference type="PROSITE" id="PS51898">
    <property type="entry name" value="TYR_RECOMBINASE"/>
    <property type="match status" value="1"/>
</dbReference>
<evidence type="ECO:0000256" key="5">
    <source>
        <dbReference type="ARBA" id="ARBA00023172"/>
    </source>
</evidence>
<dbReference type="InterPro" id="IPR010998">
    <property type="entry name" value="Integrase_recombinase_N"/>
</dbReference>
<comment type="function">
    <text evidence="1">Site-specific tyrosine recombinase, which acts by catalyzing the cutting and rejoining of the recombining DNA molecules.</text>
</comment>
<keyword evidence="4" id="KW-0238">DNA-binding</keyword>
<dbReference type="SUPFAM" id="SSF47413">
    <property type="entry name" value="lambda repressor-like DNA-binding domains"/>
    <property type="match status" value="1"/>
</dbReference>
<dbReference type="Pfam" id="PF13443">
    <property type="entry name" value="HTH_26"/>
    <property type="match status" value="1"/>
</dbReference>
<dbReference type="InterPro" id="IPR010982">
    <property type="entry name" value="Lambda_DNA-bd_dom_sf"/>
</dbReference>
<dbReference type="Gene3D" id="1.10.443.10">
    <property type="entry name" value="Intergrase catalytic core"/>
    <property type="match status" value="1"/>
</dbReference>
<dbReference type="Gene3D" id="1.10.260.40">
    <property type="entry name" value="lambda repressor-like DNA-binding domains"/>
    <property type="match status" value="1"/>
</dbReference>
<dbReference type="Pfam" id="PF14659">
    <property type="entry name" value="Phage_int_SAM_3"/>
    <property type="match status" value="1"/>
</dbReference>
<evidence type="ECO:0000256" key="1">
    <source>
        <dbReference type="ARBA" id="ARBA00003283"/>
    </source>
</evidence>
<keyword evidence="3" id="KW-0229">DNA integration</keyword>
<dbReference type="InterPro" id="IPR004107">
    <property type="entry name" value="Integrase_SAM-like_N"/>
</dbReference>
<evidence type="ECO:0000259" key="6">
    <source>
        <dbReference type="PROSITE" id="PS50943"/>
    </source>
</evidence>
<dbReference type="KEGG" id="ruj:E5Z56_05430"/>
<dbReference type="RefSeq" id="WP_138156918.1">
    <property type="nucleotide sequence ID" value="NZ_CP039381.1"/>
</dbReference>
<keyword evidence="5" id="KW-0233">DNA recombination</keyword>
<dbReference type="GO" id="GO:0015074">
    <property type="term" value="P:DNA integration"/>
    <property type="evidence" value="ECO:0007669"/>
    <property type="project" value="UniProtKB-KW"/>
</dbReference>
<gene>
    <name evidence="8" type="ORF">E5Z56_05430</name>
</gene>
<keyword evidence="9" id="KW-1185">Reference proteome</keyword>
<sequence length="461" mass="53263">MATIKKRKDNYLITVSLGYDVNGKRIRKYLTYTPTAKTPKQIEKEVKKQAVLFEEKCLSGQVLNGNMKFKDFAVIWFKDRKKDLRPKTYERYLTLLPRINQAIGHLSLSKIQPPHLRKFYKNLAEGGIRLDTKYKLNISLDDYLKENNLTTAEFCRRSNLPNTTVISIRKGNNVSKENAEKVCNALDMALENIFTAVDISKPLADETIRHHHRLISSILSTAVEWGYIYSNPCERTKPPKVAHKDPIYLDEKQCQILLELLEHETPTYKTLIHLLLMEGMRRGECLGLKWCDVDFDNHTMKICRTIQYTKENGVYEDETKNNSSNRVIALSHSIMQELKDYRRYQTEQRLKVGDRWKDKGYIFTNDFGEPLNPNTVSSWFSKFMKKHTDQLPYITLHKLRHTNATLQIALGTPITTVADRLGHSTSSTTADIYAHAIQTANRKASEKLDSLLYGNNKKNIG</sequence>
<dbReference type="SUPFAM" id="SSF56349">
    <property type="entry name" value="DNA breaking-rejoining enzymes"/>
    <property type="match status" value="1"/>
</dbReference>
<evidence type="ECO:0000313" key="9">
    <source>
        <dbReference type="Proteomes" id="UP000301475"/>
    </source>
</evidence>
<dbReference type="GO" id="GO:0003677">
    <property type="term" value="F:DNA binding"/>
    <property type="evidence" value="ECO:0007669"/>
    <property type="project" value="UniProtKB-KW"/>
</dbReference>
<evidence type="ECO:0000259" key="7">
    <source>
        <dbReference type="PROSITE" id="PS51898"/>
    </source>
</evidence>
<feature type="domain" description="Tyr recombinase" evidence="7">
    <location>
        <begin position="244"/>
        <end position="448"/>
    </location>
</feature>
<dbReference type="Gene3D" id="1.10.150.130">
    <property type="match status" value="1"/>
</dbReference>
<dbReference type="OrthoDB" id="198772at2"/>
<dbReference type="EMBL" id="CP039381">
    <property type="protein sequence ID" value="QCT06838.1"/>
    <property type="molecule type" value="Genomic_DNA"/>
</dbReference>